<reference evidence="5" key="1">
    <citation type="submission" date="2023-03" db="EMBL/GenBank/DDBJ databases">
        <title>Chitinimonas shenzhenensis gen. nov., sp. nov., a novel member of family Burkholderiaceae isolated from activated sludge collected in Shen Zhen, China.</title>
        <authorList>
            <person name="Wang X."/>
        </authorList>
    </citation>
    <scope>NUCLEOTIDE SEQUENCE</scope>
    <source>
        <strain evidence="5">DQS-5</strain>
    </source>
</reference>
<gene>
    <name evidence="5" type="ORF">PZA18_16485</name>
</gene>
<dbReference type="PANTHER" id="PTHR45138:SF9">
    <property type="entry name" value="DIGUANYLATE CYCLASE DGCM-RELATED"/>
    <property type="match status" value="1"/>
</dbReference>
<dbReference type="InterPro" id="IPR000160">
    <property type="entry name" value="GGDEF_dom"/>
</dbReference>
<organism evidence="5 6">
    <name type="scientific">Parachitinimonas caeni</name>
    <dbReference type="NCBI Taxonomy" id="3031301"/>
    <lineage>
        <taxon>Bacteria</taxon>
        <taxon>Pseudomonadati</taxon>
        <taxon>Pseudomonadota</taxon>
        <taxon>Betaproteobacteria</taxon>
        <taxon>Neisseriales</taxon>
        <taxon>Chitinibacteraceae</taxon>
        <taxon>Parachitinimonas</taxon>
    </lineage>
</organism>
<evidence type="ECO:0000256" key="2">
    <source>
        <dbReference type="ARBA" id="ARBA00034247"/>
    </source>
</evidence>
<name>A0ABT7E031_9NEIS</name>
<dbReference type="InterPro" id="IPR013656">
    <property type="entry name" value="PAS_4"/>
</dbReference>
<dbReference type="PROSITE" id="PS50112">
    <property type="entry name" value="PAS"/>
    <property type="match status" value="1"/>
</dbReference>
<dbReference type="InterPro" id="IPR000014">
    <property type="entry name" value="PAS"/>
</dbReference>
<evidence type="ECO:0000313" key="5">
    <source>
        <dbReference type="EMBL" id="MDK2125653.1"/>
    </source>
</evidence>
<dbReference type="SUPFAM" id="SSF55073">
    <property type="entry name" value="Nucleotide cyclase"/>
    <property type="match status" value="1"/>
</dbReference>
<dbReference type="SMART" id="SM00091">
    <property type="entry name" value="PAS"/>
    <property type="match status" value="1"/>
</dbReference>
<dbReference type="NCBIfam" id="TIGR00254">
    <property type="entry name" value="GGDEF"/>
    <property type="match status" value="1"/>
</dbReference>
<dbReference type="Gene3D" id="3.30.450.20">
    <property type="entry name" value="PAS domain"/>
    <property type="match status" value="1"/>
</dbReference>
<dbReference type="InterPro" id="IPR050469">
    <property type="entry name" value="Diguanylate_Cyclase"/>
</dbReference>
<proteinExistence type="predicted"/>
<evidence type="ECO:0000259" key="4">
    <source>
        <dbReference type="PROSITE" id="PS50887"/>
    </source>
</evidence>
<keyword evidence="6" id="KW-1185">Reference proteome</keyword>
<dbReference type="PROSITE" id="PS50887">
    <property type="entry name" value="GGDEF"/>
    <property type="match status" value="1"/>
</dbReference>
<dbReference type="PANTHER" id="PTHR45138">
    <property type="entry name" value="REGULATORY COMPONENTS OF SENSORY TRANSDUCTION SYSTEM"/>
    <property type="match status" value="1"/>
</dbReference>
<dbReference type="RefSeq" id="WP_284101964.1">
    <property type="nucleotide sequence ID" value="NZ_JARRAF010000022.1"/>
</dbReference>
<dbReference type="InterPro" id="IPR043128">
    <property type="entry name" value="Rev_trsase/Diguanyl_cyclase"/>
</dbReference>
<dbReference type="Proteomes" id="UP001172778">
    <property type="component" value="Unassembled WGS sequence"/>
</dbReference>
<dbReference type="Gene3D" id="3.30.70.270">
    <property type="match status" value="1"/>
</dbReference>
<dbReference type="SUPFAM" id="SSF55785">
    <property type="entry name" value="PYP-like sensor domain (PAS domain)"/>
    <property type="match status" value="1"/>
</dbReference>
<dbReference type="InterPro" id="IPR029787">
    <property type="entry name" value="Nucleotide_cyclase"/>
</dbReference>
<dbReference type="EMBL" id="JARRAF010000022">
    <property type="protein sequence ID" value="MDK2125653.1"/>
    <property type="molecule type" value="Genomic_DNA"/>
</dbReference>
<protein>
    <recommendedName>
        <fullName evidence="1">diguanylate cyclase</fullName>
        <ecNumber evidence="1">2.7.7.65</ecNumber>
    </recommendedName>
</protein>
<evidence type="ECO:0000259" key="3">
    <source>
        <dbReference type="PROSITE" id="PS50112"/>
    </source>
</evidence>
<dbReference type="Pfam" id="PF08448">
    <property type="entry name" value="PAS_4"/>
    <property type="match status" value="1"/>
</dbReference>
<evidence type="ECO:0000313" key="6">
    <source>
        <dbReference type="Proteomes" id="UP001172778"/>
    </source>
</evidence>
<feature type="domain" description="PAS" evidence="3">
    <location>
        <begin position="9"/>
        <end position="72"/>
    </location>
</feature>
<comment type="catalytic activity">
    <reaction evidence="2">
        <text>2 GTP = 3',3'-c-di-GMP + 2 diphosphate</text>
        <dbReference type="Rhea" id="RHEA:24898"/>
        <dbReference type="ChEBI" id="CHEBI:33019"/>
        <dbReference type="ChEBI" id="CHEBI:37565"/>
        <dbReference type="ChEBI" id="CHEBI:58805"/>
        <dbReference type="EC" id="2.7.7.65"/>
    </reaction>
</comment>
<keyword evidence="5" id="KW-0548">Nucleotidyltransferase</keyword>
<dbReference type="InterPro" id="IPR035965">
    <property type="entry name" value="PAS-like_dom_sf"/>
</dbReference>
<dbReference type="NCBIfam" id="TIGR00229">
    <property type="entry name" value="sensory_box"/>
    <property type="match status" value="1"/>
</dbReference>
<accession>A0ABT7E031</accession>
<evidence type="ECO:0000256" key="1">
    <source>
        <dbReference type="ARBA" id="ARBA00012528"/>
    </source>
</evidence>
<keyword evidence="5" id="KW-0808">Transferase</keyword>
<sequence length="317" mass="36283">MSASLRDFIVDEVGVGLFAVDRQMNLLLWNRYMANHSGRTADQVLGHNLFEVFPELPRKWLEKKIQSVFILKNFAFTSWEQRPWLFQFDHNRPITGGIDYMQQNCTFMPMKGENGEVETVCVVLFDVTDAAIYQRMLKDAMRRVEEASNRDGLTGIFNRRYIEHALTTEIKRVKRYGGSLALTLFDLDHFKKVNDTYGHLGGDEVLKEVSQRVAANLRETDILGRYGGEEFMIIMPATDQEQAYQVAERLRELVAAEPVIFGEINIPATTSMGLTLQADHHESAADLIHEADLALYYSKRNGRNLVTCYDPAVHKEI</sequence>
<dbReference type="EC" id="2.7.7.65" evidence="1"/>
<comment type="caution">
    <text evidence="5">The sequence shown here is derived from an EMBL/GenBank/DDBJ whole genome shotgun (WGS) entry which is preliminary data.</text>
</comment>
<dbReference type="CDD" id="cd01949">
    <property type="entry name" value="GGDEF"/>
    <property type="match status" value="1"/>
</dbReference>
<dbReference type="SMART" id="SM00267">
    <property type="entry name" value="GGDEF"/>
    <property type="match status" value="1"/>
</dbReference>
<dbReference type="CDD" id="cd00130">
    <property type="entry name" value="PAS"/>
    <property type="match status" value="1"/>
</dbReference>
<feature type="domain" description="GGDEF" evidence="4">
    <location>
        <begin position="178"/>
        <end position="311"/>
    </location>
</feature>
<dbReference type="Pfam" id="PF00990">
    <property type="entry name" value="GGDEF"/>
    <property type="match status" value="1"/>
</dbReference>
<dbReference type="GO" id="GO:0052621">
    <property type="term" value="F:diguanylate cyclase activity"/>
    <property type="evidence" value="ECO:0007669"/>
    <property type="project" value="UniProtKB-EC"/>
</dbReference>